<dbReference type="EMBL" id="JADEWN010000004">
    <property type="protein sequence ID" value="MBE9189312.1"/>
    <property type="molecule type" value="Genomic_DNA"/>
</dbReference>
<protein>
    <submittedName>
        <fullName evidence="1">DUF2281 domain-containing protein</fullName>
    </submittedName>
</protein>
<accession>A0ABR9UM01</accession>
<keyword evidence="2" id="KW-1185">Reference proteome</keyword>
<sequence>MAQVSEPLRQEVLDCIQFLQTKHQQEKSEAALLSESSLQKDWFKTEEAGWQDL</sequence>
<reference evidence="1 2" key="1">
    <citation type="submission" date="2020-10" db="EMBL/GenBank/DDBJ databases">
        <authorList>
            <person name="Castelo-Branco R."/>
            <person name="Eusebio N."/>
            <person name="Adriana R."/>
            <person name="Vieira A."/>
            <person name="Brugerolle De Fraissinette N."/>
            <person name="Rezende De Castro R."/>
            <person name="Schneider M.P."/>
            <person name="Vasconcelos V."/>
            <person name="Leao P.N."/>
        </authorList>
    </citation>
    <scope>NUCLEOTIDE SEQUENCE [LARGE SCALE GENOMIC DNA]</scope>
    <source>
        <strain evidence="1 2">LEGE 06123</strain>
    </source>
</reference>
<gene>
    <name evidence="1" type="ORF">IQ230_02810</name>
</gene>
<organism evidence="1 2">
    <name type="scientific">Gloeocapsopsis crepidinum LEGE 06123</name>
    <dbReference type="NCBI Taxonomy" id="588587"/>
    <lineage>
        <taxon>Bacteria</taxon>
        <taxon>Bacillati</taxon>
        <taxon>Cyanobacteriota</taxon>
        <taxon>Cyanophyceae</taxon>
        <taxon>Oscillatoriophycideae</taxon>
        <taxon>Chroococcales</taxon>
        <taxon>Chroococcaceae</taxon>
        <taxon>Gloeocapsopsis</taxon>
    </lineage>
</organism>
<comment type="caution">
    <text evidence="1">The sequence shown here is derived from an EMBL/GenBank/DDBJ whole genome shotgun (WGS) entry which is preliminary data.</text>
</comment>
<proteinExistence type="predicted"/>
<evidence type="ECO:0000313" key="1">
    <source>
        <dbReference type="EMBL" id="MBE9189312.1"/>
    </source>
</evidence>
<name>A0ABR9UM01_9CHRO</name>
<evidence type="ECO:0000313" key="2">
    <source>
        <dbReference type="Proteomes" id="UP000651156"/>
    </source>
</evidence>
<dbReference type="Proteomes" id="UP000651156">
    <property type="component" value="Unassembled WGS sequence"/>
</dbReference>